<sequence>MARRRAVEGTRDARARKRAGAGTRGAKARAGGSAGGRAPGAPASRSRRAQAPAAKAGPAAERARLELGPEALRWGCDAGRFAFETTAELPEFEGIIGQDRAMQAIRLGLRMRSKGYNIYVAGPPGTGKMTTIKHLLKTADAGRRPPQDAVYVNNFIDPDRPRALLLPAGTGARLRGDMKALVVNMQRNIAQIYESDIYKERMKALVEEYKEREKKILRGFEERVRRENFALIQVQLGPFSKPEVAPIIAGEPVQMERLEALTLQKKFAAEDFERLKGKYEELTSEMERVFKEARDLKRELREAMGGLQKEFGSPAVTDYIQDLRAEYDPPGVKAYLDEVQEEILNNMERFTDGEEGAEQDKEKRTAAERESRFREFMVNVLVDNAKTDAPPVIIETSPNYRNLFGTIERVIDRSGHWVSDFTKIKAGSLLQANGGTLVINLIDAIIEPGVWVALKRTLKHQTIDIQTFDPFYLYSISAIKPEPIPLDIKVIVVGDRRAYHILYNLDDDFRKIFKVKAEFDSEMPCCEENVGKYVHFARKITGEEKLRPLTRCGVGALVEFGVRLAGRRNRLSTEFHTIADLIREADLQAAEAGAPAIDAALVRRALAGREARLNLTEEKLRALIEERTILIDTTGEAIGQVNGLSVLDAGDYAFGNPARITAKVALGREGIVNIEREVELSGKTHDKGVLILEGFVRGLFAKTVPLAIHATICFEQSYGGVDGDSASSTEVYALLSALGEFPLRQDIAVTGSVNQHGVIQPIGGVNEKIEG</sequence>
<comment type="similarity">
    <text evidence="2">Belongs to the peptidase S16 family.</text>
</comment>
<evidence type="ECO:0000256" key="3">
    <source>
        <dbReference type="SAM" id="Coils"/>
    </source>
</evidence>
<feature type="compositionally biased region" description="Basic and acidic residues" evidence="4">
    <location>
        <begin position="1"/>
        <end position="13"/>
    </location>
</feature>
<feature type="non-terminal residue" evidence="6">
    <location>
        <position position="771"/>
    </location>
</feature>
<evidence type="ECO:0000313" key="7">
    <source>
        <dbReference type="Proteomes" id="UP000748308"/>
    </source>
</evidence>
<dbReference type="InterPro" id="IPR041699">
    <property type="entry name" value="AAA_32"/>
</dbReference>
<keyword evidence="2" id="KW-0378">Hydrolase</keyword>
<dbReference type="AlphaFoldDB" id="A0A937X9M7"/>
<feature type="region of interest" description="Disordered" evidence="4">
    <location>
        <begin position="1"/>
        <end position="61"/>
    </location>
</feature>
<feature type="active site" evidence="2">
    <location>
        <position position="725"/>
    </location>
</feature>
<evidence type="ECO:0000259" key="5">
    <source>
        <dbReference type="PROSITE" id="PS51786"/>
    </source>
</evidence>
<dbReference type="PROSITE" id="PS51786">
    <property type="entry name" value="LON_PROTEOLYTIC"/>
    <property type="match status" value="1"/>
</dbReference>
<dbReference type="InterPro" id="IPR027065">
    <property type="entry name" value="Lon_Prtase"/>
</dbReference>
<dbReference type="InterPro" id="IPR046844">
    <property type="entry name" value="Lon-like_helical"/>
</dbReference>
<dbReference type="GO" id="GO:0030163">
    <property type="term" value="P:protein catabolic process"/>
    <property type="evidence" value="ECO:0007669"/>
    <property type="project" value="InterPro"/>
</dbReference>
<feature type="active site" evidence="2">
    <location>
        <position position="768"/>
    </location>
</feature>
<evidence type="ECO:0000256" key="1">
    <source>
        <dbReference type="ARBA" id="ARBA00022670"/>
    </source>
</evidence>
<organism evidence="6 7">
    <name type="scientific">Eiseniibacteriota bacterium</name>
    <dbReference type="NCBI Taxonomy" id="2212470"/>
    <lineage>
        <taxon>Bacteria</taxon>
        <taxon>Candidatus Eiseniibacteriota</taxon>
    </lineage>
</organism>
<keyword evidence="2" id="KW-0720">Serine protease</keyword>
<dbReference type="Pfam" id="PF05362">
    <property type="entry name" value="Lon_C"/>
    <property type="match status" value="1"/>
</dbReference>
<comment type="catalytic activity">
    <reaction evidence="2">
        <text>Hydrolysis of proteins in presence of ATP.</text>
        <dbReference type="EC" id="3.4.21.53"/>
    </reaction>
</comment>
<feature type="compositionally biased region" description="Low complexity" evidence="4">
    <location>
        <begin position="20"/>
        <end position="31"/>
    </location>
</feature>
<dbReference type="InterPro" id="IPR008269">
    <property type="entry name" value="Lon_proteolytic"/>
</dbReference>
<gene>
    <name evidence="6" type="ORF">FJY75_04170</name>
</gene>
<dbReference type="Gene3D" id="1.10.8.60">
    <property type="match status" value="1"/>
</dbReference>
<feature type="coiled-coil region" evidence="3">
    <location>
        <begin position="258"/>
        <end position="310"/>
    </location>
</feature>
<keyword evidence="3" id="KW-0175">Coiled coil</keyword>
<reference evidence="6" key="1">
    <citation type="submission" date="2019-03" db="EMBL/GenBank/DDBJ databases">
        <title>Lake Tanganyika Metagenome-Assembled Genomes (MAGs).</title>
        <authorList>
            <person name="Tran P."/>
        </authorList>
    </citation>
    <scope>NUCLEOTIDE SEQUENCE</scope>
    <source>
        <strain evidence="6">M_DeepCast_400m_m2_100</strain>
    </source>
</reference>
<evidence type="ECO:0000256" key="4">
    <source>
        <dbReference type="SAM" id="MobiDB-lite"/>
    </source>
</evidence>
<dbReference type="EMBL" id="VGIY01000067">
    <property type="protein sequence ID" value="MBM3317029.1"/>
    <property type="molecule type" value="Genomic_DNA"/>
</dbReference>
<dbReference type="Pfam" id="PF20437">
    <property type="entry name" value="LonC_helical"/>
    <property type="match status" value="1"/>
</dbReference>
<dbReference type="InterPro" id="IPR027417">
    <property type="entry name" value="P-loop_NTPase"/>
</dbReference>
<dbReference type="InterPro" id="IPR014721">
    <property type="entry name" value="Ribsml_uS5_D2-typ_fold_subgr"/>
</dbReference>
<dbReference type="PRINTS" id="PR00830">
    <property type="entry name" value="ENDOLAPTASE"/>
</dbReference>
<name>A0A937X9M7_UNCEI</name>
<dbReference type="Proteomes" id="UP000748308">
    <property type="component" value="Unassembled WGS sequence"/>
</dbReference>
<keyword evidence="1 2" id="KW-0645">Protease</keyword>
<dbReference type="InterPro" id="IPR046843">
    <property type="entry name" value="LonB_AAA-LID"/>
</dbReference>
<evidence type="ECO:0000256" key="2">
    <source>
        <dbReference type="PROSITE-ProRule" id="PRU01122"/>
    </source>
</evidence>
<dbReference type="GO" id="GO:0004176">
    <property type="term" value="F:ATP-dependent peptidase activity"/>
    <property type="evidence" value="ECO:0007669"/>
    <property type="project" value="UniProtKB-UniRule"/>
</dbReference>
<dbReference type="SUPFAM" id="SSF54211">
    <property type="entry name" value="Ribosomal protein S5 domain 2-like"/>
    <property type="match status" value="1"/>
</dbReference>
<accession>A0A937X9M7</accession>
<comment type="caution">
    <text evidence="6">The sequence shown here is derived from an EMBL/GenBank/DDBJ whole genome shotgun (WGS) entry which is preliminary data.</text>
</comment>
<dbReference type="GO" id="GO:0005524">
    <property type="term" value="F:ATP binding"/>
    <property type="evidence" value="ECO:0007669"/>
    <property type="project" value="InterPro"/>
</dbReference>
<protein>
    <recommendedName>
        <fullName evidence="2">endopeptidase La</fullName>
        <ecNumber evidence="2">3.4.21.53</ecNumber>
    </recommendedName>
</protein>
<dbReference type="Gene3D" id="3.40.50.300">
    <property type="entry name" value="P-loop containing nucleotide triphosphate hydrolases"/>
    <property type="match status" value="2"/>
</dbReference>
<feature type="domain" description="Lon proteolytic" evidence="5">
    <location>
        <begin position="635"/>
        <end position="771"/>
    </location>
</feature>
<evidence type="ECO:0000313" key="6">
    <source>
        <dbReference type="EMBL" id="MBM3317029.1"/>
    </source>
</evidence>
<dbReference type="InterPro" id="IPR020568">
    <property type="entry name" value="Ribosomal_Su5_D2-typ_SF"/>
</dbReference>
<proteinExistence type="inferred from homology"/>
<feature type="compositionally biased region" description="Low complexity" evidence="4">
    <location>
        <begin position="39"/>
        <end position="60"/>
    </location>
</feature>
<dbReference type="EC" id="3.4.21.53" evidence="2"/>
<dbReference type="GO" id="GO:0006508">
    <property type="term" value="P:proteolysis"/>
    <property type="evidence" value="ECO:0007669"/>
    <property type="project" value="UniProtKB-KW"/>
</dbReference>
<dbReference type="PANTHER" id="PTHR10046">
    <property type="entry name" value="ATP DEPENDENT LON PROTEASE FAMILY MEMBER"/>
    <property type="match status" value="1"/>
</dbReference>
<dbReference type="SUPFAM" id="SSF52540">
    <property type="entry name" value="P-loop containing nucleoside triphosphate hydrolases"/>
    <property type="match status" value="1"/>
</dbReference>
<dbReference type="Pfam" id="PF13654">
    <property type="entry name" value="AAA_32"/>
    <property type="match status" value="1"/>
</dbReference>
<dbReference type="Pfam" id="PF20436">
    <property type="entry name" value="LonB_AAA-LID"/>
    <property type="match status" value="1"/>
</dbReference>
<dbReference type="GO" id="GO:0004252">
    <property type="term" value="F:serine-type endopeptidase activity"/>
    <property type="evidence" value="ECO:0007669"/>
    <property type="project" value="UniProtKB-UniRule"/>
</dbReference>
<dbReference type="Gene3D" id="3.30.230.10">
    <property type="match status" value="1"/>
</dbReference>